<reference evidence="2 3" key="1">
    <citation type="submission" date="2019-04" db="EMBL/GenBank/DDBJ databases">
        <title>Complete genome sequence of Arthrobacter sp. ZXY-2 associated with effective atrazine degradation and salt adaptation.</title>
        <authorList>
            <person name="Zhao X."/>
        </authorList>
    </citation>
    <scope>NUCLEOTIDE SEQUENCE [LARGE SCALE GENOMIC DNA]</scope>
    <source>
        <strain evidence="3">ZP60</strain>
    </source>
</reference>
<feature type="region of interest" description="Disordered" evidence="1">
    <location>
        <begin position="1"/>
        <end position="20"/>
    </location>
</feature>
<organism evidence="2 3">
    <name type="scientific">Halomicrobium mukohataei</name>
    <dbReference type="NCBI Taxonomy" id="57705"/>
    <lineage>
        <taxon>Archaea</taxon>
        <taxon>Methanobacteriati</taxon>
        <taxon>Methanobacteriota</taxon>
        <taxon>Stenosarchaea group</taxon>
        <taxon>Halobacteria</taxon>
        <taxon>Halobacteriales</taxon>
        <taxon>Haloarculaceae</taxon>
        <taxon>Halomicrobium</taxon>
    </lineage>
</organism>
<dbReference type="EMBL" id="CP039375">
    <property type="protein sequence ID" value="QCD64480.1"/>
    <property type="molecule type" value="Genomic_DNA"/>
</dbReference>
<dbReference type="Proteomes" id="UP000297053">
    <property type="component" value="Chromosome"/>
</dbReference>
<evidence type="ECO:0000313" key="3">
    <source>
        <dbReference type="Proteomes" id="UP000297053"/>
    </source>
</evidence>
<accession>A0A4D6K9F4</accession>
<reference evidence="2 3" key="2">
    <citation type="submission" date="2019-04" db="EMBL/GenBank/DDBJ databases">
        <authorList>
            <person name="Yang S."/>
            <person name="Wei W."/>
        </authorList>
    </citation>
    <scope>NUCLEOTIDE SEQUENCE [LARGE SCALE GENOMIC DNA]</scope>
    <source>
        <strain evidence="3">ZP60</strain>
    </source>
</reference>
<evidence type="ECO:0000256" key="1">
    <source>
        <dbReference type="SAM" id="MobiDB-lite"/>
    </source>
</evidence>
<evidence type="ECO:0000313" key="2">
    <source>
        <dbReference type="EMBL" id="QCD64480.1"/>
    </source>
</evidence>
<name>A0A4D6K9F4_9EURY</name>
<dbReference type="AlphaFoldDB" id="A0A4D6K9F4"/>
<proteinExistence type="predicted"/>
<dbReference type="OMA" id="FRRCHQR"/>
<sequence length="186" mass="20928">MIGNDAFCPDTGAPLTDSEHYDERGRRYRAVTDGSLAGNRGGLLTNGRVESSYEGLLAHFRRCHQRHHEDDDVLYRRGALALRRLKRAADGRQTADRHVWLALAHRLREYDHEVAWMYDHVTIRCPDCHGRLAFVAIRDGPVLGRCGTNCDGLGGDRLEAIRSLLASLYAAAFDEETPSPEQFLQI</sequence>
<gene>
    <name evidence="2" type="ORF">E5139_02065</name>
</gene>
<protein>
    <submittedName>
        <fullName evidence="2">Uncharacterized protein</fullName>
    </submittedName>
</protein>
<dbReference type="KEGG" id="halz:E5139_02065"/>